<organism evidence="4">
    <name type="scientific">uncultured Poseidoniia archaeon</name>
    <dbReference type="NCBI Taxonomy" id="1697135"/>
    <lineage>
        <taxon>Archaea</taxon>
        <taxon>Methanobacteriati</taxon>
        <taxon>Thermoplasmatota</taxon>
        <taxon>Candidatus Poseidoniia</taxon>
        <taxon>environmental samples</taxon>
    </lineage>
</organism>
<dbReference type="InterPro" id="IPR029057">
    <property type="entry name" value="PRTase-like"/>
</dbReference>
<protein>
    <submittedName>
        <fullName evidence="4">Adenine phosphoribosyltransferase</fullName>
    </submittedName>
</protein>
<keyword evidence="4" id="KW-0328">Glycosyltransferase</keyword>
<evidence type="ECO:0000256" key="2">
    <source>
        <dbReference type="ARBA" id="ARBA00022726"/>
    </source>
</evidence>
<reference evidence="4" key="2">
    <citation type="journal article" date="2015" name="ISME J.">
        <title>A new class of marine Euryarchaeota group II from the Mediterranean deep chlorophyll maximum.</title>
        <authorList>
            <person name="Martin-Cuadrado A.B."/>
            <person name="Garcia-Heredia I."/>
            <person name="Molto A.G."/>
            <person name="Lopez-Ubeda R."/>
            <person name="Kimes N."/>
            <person name="Lopez-Garcia P."/>
            <person name="Moreira D."/>
            <person name="Rodriguez-Valera F."/>
        </authorList>
    </citation>
    <scope>NUCLEOTIDE SEQUENCE</scope>
</reference>
<dbReference type="InterPro" id="IPR050118">
    <property type="entry name" value="Pur/Pyrimidine_PRTase"/>
</dbReference>
<dbReference type="AlphaFoldDB" id="A0A1B1TBA2"/>
<evidence type="ECO:0000313" key="4">
    <source>
        <dbReference type="EMBL" id="ANV79562.1"/>
    </source>
</evidence>
<evidence type="ECO:0000259" key="3">
    <source>
        <dbReference type="Pfam" id="PF00156"/>
    </source>
</evidence>
<dbReference type="GO" id="GO:0006166">
    <property type="term" value="P:purine ribonucleoside salvage"/>
    <property type="evidence" value="ECO:0007669"/>
    <property type="project" value="UniProtKB-KW"/>
</dbReference>
<dbReference type="NCBIfam" id="NF040646">
    <property type="entry name" value="HPT_Archaea"/>
    <property type="match status" value="1"/>
</dbReference>
<dbReference type="EMBL" id="KP211839">
    <property type="protein sequence ID" value="ANV79562.1"/>
    <property type="molecule type" value="Genomic_DNA"/>
</dbReference>
<accession>A0A1B1TBA2</accession>
<dbReference type="Pfam" id="PF00156">
    <property type="entry name" value="Pribosyltran"/>
    <property type="match status" value="1"/>
</dbReference>
<proteinExistence type="predicted"/>
<dbReference type="InterPro" id="IPR026597">
    <property type="entry name" value="HGPRTase-like"/>
</dbReference>
<dbReference type="SUPFAM" id="SSF53271">
    <property type="entry name" value="PRTase-like"/>
    <property type="match status" value="1"/>
</dbReference>
<sequence>MDSMEVLRQSLANAPVIWKGDYPYFIHPITDGVPRLDAKVLSAVTDLSIEAIDWSTVDLILGIEAMGLPLTSPISVKTGVPLVIARKREYGLEGEVVIDQNTGYSKGAMYLNDINPGEKIVIVDDVLSTGGTLDSIIEGVKKTGAQIQDILVVVEKGKGLQMLKSKYPEINIDSLVKLEMDGEKIILLE</sequence>
<dbReference type="PANTHER" id="PTHR43864">
    <property type="entry name" value="HYPOXANTHINE/GUANINE PHOSPHORIBOSYLTRANSFERASE"/>
    <property type="match status" value="1"/>
</dbReference>
<keyword evidence="1 4" id="KW-0808">Transferase</keyword>
<reference evidence="4" key="1">
    <citation type="submission" date="2014-11" db="EMBL/GenBank/DDBJ databases">
        <authorList>
            <person name="Zhu J."/>
            <person name="Qi W."/>
            <person name="Song R."/>
        </authorList>
    </citation>
    <scope>NUCLEOTIDE SEQUENCE</scope>
</reference>
<dbReference type="Gene3D" id="3.40.50.2020">
    <property type="match status" value="1"/>
</dbReference>
<dbReference type="PANTHER" id="PTHR43864:SF1">
    <property type="entry name" value="XANTHINE PHOSPHORIBOSYLTRANSFERASE"/>
    <property type="match status" value="1"/>
</dbReference>
<name>A0A1B1TBA2_9ARCH</name>
<evidence type="ECO:0000256" key="1">
    <source>
        <dbReference type="ARBA" id="ARBA00022679"/>
    </source>
</evidence>
<dbReference type="NCBIfam" id="NF002635">
    <property type="entry name" value="PRK02304.1-4"/>
    <property type="match status" value="1"/>
</dbReference>
<keyword evidence="2" id="KW-0660">Purine salvage</keyword>
<feature type="domain" description="Phosphoribosyltransferase" evidence="3">
    <location>
        <begin position="43"/>
        <end position="163"/>
    </location>
</feature>
<dbReference type="InterPro" id="IPR000836">
    <property type="entry name" value="PRTase_dom"/>
</dbReference>
<dbReference type="GO" id="GO:0016757">
    <property type="term" value="F:glycosyltransferase activity"/>
    <property type="evidence" value="ECO:0007669"/>
    <property type="project" value="UniProtKB-KW"/>
</dbReference>
<dbReference type="CDD" id="cd06223">
    <property type="entry name" value="PRTases_typeI"/>
    <property type="match status" value="1"/>
</dbReference>